<dbReference type="SUPFAM" id="SSF81514">
    <property type="entry name" value="Subunit X (non-heme 7 kDa protein) of cytochrome bc1 complex (Ubiquinol-cytochrome c reductase)"/>
    <property type="match status" value="1"/>
</dbReference>
<keyword evidence="8 12" id="KW-1133">Transmembrane helix</keyword>
<dbReference type="GeneID" id="54583899"/>
<gene>
    <name evidence="13" type="ORF">BU26DRAFT_525722</name>
</gene>
<name>A0A6A6HRP0_9PLEO</name>
<evidence type="ECO:0000256" key="5">
    <source>
        <dbReference type="ARBA" id="ARBA00022692"/>
    </source>
</evidence>
<evidence type="ECO:0000256" key="7">
    <source>
        <dbReference type="ARBA" id="ARBA00022982"/>
    </source>
</evidence>
<keyword evidence="10 12" id="KW-0472">Membrane</keyword>
<keyword evidence="6 12" id="KW-0999">Mitochondrion inner membrane</keyword>
<evidence type="ECO:0000256" key="12">
    <source>
        <dbReference type="RuleBase" id="RU368056"/>
    </source>
</evidence>
<dbReference type="PANTHER" id="PTHR12980">
    <property type="entry name" value="UBIQUINOL-CYTOCHROME C REDUCTASE COMPLEX, SUBUNIT X"/>
    <property type="match status" value="1"/>
</dbReference>
<evidence type="ECO:0000256" key="8">
    <source>
        <dbReference type="ARBA" id="ARBA00022989"/>
    </source>
</evidence>
<keyword evidence="7 12" id="KW-0249">Electron transport</keyword>
<dbReference type="GO" id="GO:0006122">
    <property type="term" value="P:mitochondrial electron transport, ubiquinol to cytochrome c"/>
    <property type="evidence" value="ECO:0007669"/>
    <property type="project" value="UniProtKB-UniRule"/>
</dbReference>
<evidence type="ECO:0000256" key="6">
    <source>
        <dbReference type="ARBA" id="ARBA00022792"/>
    </source>
</evidence>
<feature type="transmembrane region" description="Helical" evidence="12">
    <location>
        <begin position="12"/>
        <end position="34"/>
    </location>
</feature>
<evidence type="ECO:0000256" key="11">
    <source>
        <dbReference type="ARBA" id="ARBA00044247"/>
    </source>
</evidence>
<evidence type="ECO:0000256" key="1">
    <source>
        <dbReference type="ARBA" id="ARBA00004434"/>
    </source>
</evidence>
<dbReference type="GO" id="GO:0045275">
    <property type="term" value="C:respiratory chain complex III"/>
    <property type="evidence" value="ECO:0007669"/>
    <property type="project" value="UniProtKB-UniRule"/>
</dbReference>
<organism evidence="13 14">
    <name type="scientific">Trematosphaeria pertusa</name>
    <dbReference type="NCBI Taxonomy" id="390896"/>
    <lineage>
        <taxon>Eukaryota</taxon>
        <taxon>Fungi</taxon>
        <taxon>Dikarya</taxon>
        <taxon>Ascomycota</taxon>
        <taxon>Pezizomycotina</taxon>
        <taxon>Dothideomycetes</taxon>
        <taxon>Pleosporomycetidae</taxon>
        <taxon>Pleosporales</taxon>
        <taxon>Massarineae</taxon>
        <taxon>Trematosphaeriaceae</taxon>
        <taxon>Trematosphaeria</taxon>
    </lineage>
</organism>
<proteinExistence type="inferred from homology"/>
<comment type="similarity">
    <text evidence="2 12">Belongs to the UQCR10/QCR9 family.</text>
</comment>
<dbReference type="GO" id="GO:0005743">
    <property type="term" value="C:mitochondrial inner membrane"/>
    <property type="evidence" value="ECO:0007669"/>
    <property type="project" value="UniProtKB-SubCell"/>
</dbReference>
<keyword evidence="4 12" id="KW-0679">Respiratory chain</keyword>
<dbReference type="Pfam" id="PF05365">
    <property type="entry name" value="UCR_UQCRX_QCR9"/>
    <property type="match status" value="1"/>
</dbReference>
<comment type="subcellular location">
    <subcellularLocation>
        <location evidence="1 12">Mitochondrion inner membrane</location>
        <topology evidence="1 12">Single-pass membrane protein</topology>
    </subcellularLocation>
</comment>
<evidence type="ECO:0000313" key="13">
    <source>
        <dbReference type="EMBL" id="KAF2240815.1"/>
    </source>
</evidence>
<dbReference type="AlphaFoldDB" id="A0A6A6HRP0"/>
<keyword evidence="3 12" id="KW-0813">Transport</keyword>
<keyword evidence="9 12" id="KW-0496">Mitochondrion</keyword>
<evidence type="ECO:0000313" key="14">
    <source>
        <dbReference type="Proteomes" id="UP000800094"/>
    </source>
</evidence>
<keyword evidence="5 12" id="KW-0812">Transmembrane</keyword>
<evidence type="ECO:0000256" key="2">
    <source>
        <dbReference type="ARBA" id="ARBA00007856"/>
    </source>
</evidence>
<accession>A0A6A6HRP0</accession>
<dbReference type="EMBL" id="ML987215">
    <property type="protein sequence ID" value="KAF2240815.1"/>
    <property type="molecule type" value="Genomic_DNA"/>
</dbReference>
<sequence length="69" mass="8035">MAGLSSFIYNTFLRRNVTMLGTVFVSAFAMQLAFDTASQRTWDSINKGRQWKDIKHAYIQKPEEDEDEE</sequence>
<keyword evidence="14" id="KW-1185">Reference proteome</keyword>
<dbReference type="InterPro" id="IPR008027">
    <property type="entry name" value="QCR9"/>
</dbReference>
<reference evidence="13" key="1">
    <citation type="journal article" date="2020" name="Stud. Mycol.">
        <title>101 Dothideomycetes genomes: a test case for predicting lifestyles and emergence of pathogens.</title>
        <authorList>
            <person name="Haridas S."/>
            <person name="Albert R."/>
            <person name="Binder M."/>
            <person name="Bloem J."/>
            <person name="Labutti K."/>
            <person name="Salamov A."/>
            <person name="Andreopoulos B."/>
            <person name="Baker S."/>
            <person name="Barry K."/>
            <person name="Bills G."/>
            <person name="Bluhm B."/>
            <person name="Cannon C."/>
            <person name="Castanera R."/>
            <person name="Culley D."/>
            <person name="Daum C."/>
            <person name="Ezra D."/>
            <person name="Gonzalez J."/>
            <person name="Henrissat B."/>
            <person name="Kuo A."/>
            <person name="Liang C."/>
            <person name="Lipzen A."/>
            <person name="Lutzoni F."/>
            <person name="Magnuson J."/>
            <person name="Mondo S."/>
            <person name="Nolan M."/>
            <person name="Ohm R."/>
            <person name="Pangilinan J."/>
            <person name="Park H.-J."/>
            <person name="Ramirez L."/>
            <person name="Alfaro M."/>
            <person name="Sun H."/>
            <person name="Tritt A."/>
            <person name="Yoshinaga Y."/>
            <person name="Zwiers L.-H."/>
            <person name="Turgeon B."/>
            <person name="Goodwin S."/>
            <person name="Spatafora J."/>
            <person name="Crous P."/>
            <person name="Grigoriev I."/>
        </authorList>
    </citation>
    <scope>NUCLEOTIDE SEQUENCE</scope>
    <source>
        <strain evidence="13">CBS 122368</strain>
    </source>
</reference>
<dbReference type="FunFam" id="1.20.5.260:FF:000001">
    <property type="entry name" value="Cytochrome b-c1 complex subunit 9"/>
    <property type="match status" value="1"/>
</dbReference>
<comment type="subunit">
    <text evidence="12">Component of the ubiquinol-cytochrome c oxidoreductase (cytochrome b-c1 complex, complex III, CIII), a multisubunit enzyme composed of 3 respiratory subunits cytochrome b, cytochrome c1 and Rieske protein, 2 core protein subunits, and additional low-molecular weight protein subunits.</text>
</comment>
<evidence type="ECO:0000256" key="9">
    <source>
        <dbReference type="ARBA" id="ARBA00023128"/>
    </source>
</evidence>
<dbReference type="PANTHER" id="PTHR12980:SF0">
    <property type="entry name" value="CYTOCHROME B-C1 COMPLEX SUBUNIT 9"/>
    <property type="match status" value="1"/>
</dbReference>
<comment type="function">
    <text evidence="12">Component of the ubiquinol-cytochrome c oxidoreductase, a multisubunit transmembrane complex that is part of the mitochondrial electron transport chain which drives oxidative phosphorylation. The complex plays an important role in the uptake of multiple carbon sources present in different host niches.</text>
</comment>
<dbReference type="Gene3D" id="1.20.5.260">
    <property type="entry name" value="Cytochrome b-c1 complex subunit 9"/>
    <property type="match status" value="1"/>
</dbReference>
<evidence type="ECO:0000256" key="3">
    <source>
        <dbReference type="ARBA" id="ARBA00022448"/>
    </source>
</evidence>
<dbReference type="OrthoDB" id="44067at2759"/>
<dbReference type="Proteomes" id="UP000800094">
    <property type="component" value="Unassembled WGS sequence"/>
</dbReference>
<dbReference type="InterPro" id="IPR036656">
    <property type="entry name" value="QCR9_sf"/>
</dbReference>
<protein>
    <recommendedName>
        <fullName evidence="11 12">Complex III subunit 9</fullName>
    </recommendedName>
</protein>
<evidence type="ECO:0000256" key="4">
    <source>
        <dbReference type="ARBA" id="ARBA00022660"/>
    </source>
</evidence>
<dbReference type="RefSeq" id="XP_033675819.1">
    <property type="nucleotide sequence ID" value="XM_033830569.1"/>
</dbReference>
<evidence type="ECO:0000256" key="10">
    <source>
        <dbReference type="ARBA" id="ARBA00023136"/>
    </source>
</evidence>